<keyword evidence="10" id="KW-0234">DNA repair</keyword>
<dbReference type="PROSITE" id="PS50294">
    <property type="entry name" value="WD_REPEATS_REGION"/>
    <property type="match status" value="4"/>
</dbReference>
<evidence type="ECO:0000256" key="10">
    <source>
        <dbReference type="ARBA" id="ARBA00023204"/>
    </source>
</evidence>
<dbReference type="GO" id="GO:0000209">
    <property type="term" value="P:protein polyubiquitination"/>
    <property type="evidence" value="ECO:0000318"/>
    <property type="project" value="GO_Central"/>
</dbReference>
<sequence>MLNVLAERSWGNVRPSQVHRAEATRRTFRLQLSKHRDVQRIHSSGINSLDIDPIDYKFMLSGGADGVIAIYDLECIPEVKEFTCETVCTIGRSNRHVHKHSVETVQWYPRDTGMFTSSSMDTTLKVWDTNALKPAERFVLGKGIYSHHMSPVANKHCLIAVGTIDPHATLCDLKSGSSTHILKGHKASVVCVQWSSKDEFLLATGSRDNKILMWDIRQAKGSLMSLDQHNGEVVKGSSAVSTAHSGHVNGLCFTENGLHLVSCGTDNRVRLWDTLNGKNTLINYGKVSNNMRKCIEICTSSGVQPDVAFIPSGSDIDMFDVFSGETDSTMKGHYNNVNCCVFHPLYQEVYSGGNDSNILIWEPDMGHIHFEEPPPKKLAGASKVKKFNGNEINATADTWSSSDEGD</sequence>
<keyword evidence="11" id="KW-0539">Nucleus</keyword>
<comment type="pathway">
    <text evidence="3">Protein modification; protein ubiquitination.</text>
</comment>
<evidence type="ECO:0000256" key="3">
    <source>
        <dbReference type="ARBA" id="ARBA00004906"/>
    </source>
</evidence>
<keyword evidence="7" id="KW-0677">Repeat</keyword>
<comment type="subunit">
    <text evidence="13">Part of the CSA complex (also named DCX(ERCC8) complex), a DCX E3 ubiquitin-protein ligase complex containing ERCC8, RBX1, DDB1 and CUL4A; the CSA complex interacts with RNA polymerase II; upon UV irradiation it interacts with the COP9 signalosome and preferentially with the hyperphosphorylated form of RNA polymerase II. Interacts with ERCC6/CSB (via CIM motif); promoting recruitment to lesion-stalled RNA polymerase II (Pol II). Interacts with KIAA1530/UVSSA. Interacts with a subunit of RNA polymerase II TFIIH.</text>
</comment>
<name>A0A7M7T3U9_STRPU</name>
<dbReference type="GO" id="GO:0000109">
    <property type="term" value="C:nucleotide-excision repair complex"/>
    <property type="evidence" value="ECO:0000318"/>
    <property type="project" value="GO_Central"/>
</dbReference>
<keyword evidence="6 15" id="KW-0853">WD repeat</keyword>
<dbReference type="InterPro" id="IPR001680">
    <property type="entry name" value="WD40_rpt"/>
</dbReference>
<evidence type="ECO:0000256" key="4">
    <source>
        <dbReference type="ARBA" id="ARBA00022454"/>
    </source>
</evidence>
<dbReference type="GO" id="GO:0009416">
    <property type="term" value="P:response to light stimulus"/>
    <property type="evidence" value="ECO:0007669"/>
    <property type="project" value="UniProtKB-ARBA"/>
</dbReference>
<reference evidence="17" key="1">
    <citation type="submission" date="2015-02" db="EMBL/GenBank/DDBJ databases">
        <title>Genome sequencing for Strongylocentrotus purpuratus.</title>
        <authorList>
            <person name="Murali S."/>
            <person name="Liu Y."/>
            <person name="Vee V."/>
            <person name="English A."/>
            <person name="Wang M."/>
            <person name="Skinner E."/>
            <person name="Han Y."/>
            <person name="Muzny D.M."/>
            <person name="Worley K.C."/>
            <person name="Gibbs R.A."/>
        </authorList>
    </citation>
    <scope>NUCLEOTIDE SEQUENCE</scope>
</reference>
<evidence type="ECO:0000313" key="16">
    <source>
        <dbReference type="EnsemblMetazoa" id="XP_030851877"/>
    </source>
</evidence>
<dbReference type="GO" id="GO:0006283">
    <property type="term" value="P:transcription-coupled nucleotide-excision repair"/>
    <property type="evidence" value="ECO:0000318"/>
    <property type="project" value="GO_Central"/>
</dbReference>
<feature type="repeat" description="WD" evidence="15">
    <location>
        <begin position="241"/>
        <end position="282"/>
    </location>
</feature>
<evidence type="ECO:0000256" key="9">
    <source>
        <dbReference type="ARBA" id="ARBA00022786"/>
    </source>
</evidence>
<feature type="repeat" description="WD" evidence="15">
    <location>
        <begin position="182"/>
        <end position="224"/>
    </location>
</feature>
<dbReference type="GO" id="GO:0043161">
    <property type="term" value="P:proteasome-mediated ubiquitin-dependent protein catabolic process"/>
    <property type="evidence" value="ECO:0000318"/>
    <property type="project" value="GO_Central"/>
</dbReference>
<dbReference type="GO" id="GO:0031464">
    <property type="term" value="C:Cul4A-RING E3 ubiquitin ligase complex"/>
    <property type="evidence" value="ECO:0000318"/>
    <property type="project" value="GO_Central"/>
</dbReference>
<dbReference type="InterPro" id="IPR015943">
    <property type="entry name" value="WD40/YVTN_repeat-like_dom_sf"/>
</dbReference>
<protein>
    <recommendedName>
        <fullName evidence="14">DNA excision repair protein ERCC-8</fullName>
    </recommendedName>
</protein>
<organism evidence="16 17">
    <name type="scientific">Strongylocentrotus purpuratus</name>
    <name type="common">Purple sea urchin</name>
    <dbReference type="NCBI Taxonomy" id="7668"/>
    <lineage>
        <taxon>Eukaryota</taxon>
        <taxon>Metazoa</taxon>
        <taxon>Echinodermata</taxon>
        <taxon>Eleutherozoa</taxon>
        <taxon>Echinozoa</taxon>
        <taxon>Echinoidea</taxon>
        <taxon>Euechinoidea</taxon>
        <taxon>Echinacea</taxon>
        <taxon>Camarodonta</taxon>
        <taxon>Echinidea</taxon>
        <taxon>Strongylocentrotidae</taxon>
        <taxon>Strongylocentrotus</taxon>
    </lineage>
</organism>
<evidence type="ECO:0000256" key="7">
    <source>
        <dbReference type="ARBA" id="ARBA00022737"/>
    </source>
</evidence>
<proteinExistence type="predicted"/>
<keyword evidence="9" id="KW-0833">Ubl conjugation pathway</keyword>
<dbReference type="SMART" id="SM00320">
    <property type="entry name" value="WD40"/>
    <property type="match status" value="5"/>
</dbReference>
<dbReference type="OrthoDB" id="361494at2759"/>
<keyword evidence="5" id="KW-0597">Phosphoprotein</keyword>
<evidence type="ECO:0000256" key="13">
    <source>
        <dbReference type="ARBA" id="ARBA00062934"/>
    </source>
</evidence>
<reference evidence="16" key="2">
    <citation type="submission" date="2021-01" db="UniProtKB">
        <authorList>
            <consortium name="EnsemblMetazoa"/>
        </authorList>
    </citation>
    <scope>IDENTIFICATION</scope>
</reference>
<evidence type="ECO:0000256" key="6">
    <source>
        <dbReference type="ARBA" id="ARBA00022574"/>
    </source>
</evidence>
<comment type="function">
    <text evidence="12">Substrate-recognition component of the CSA complex, a DCX (DDB1-CUL4-X-box) E3 ubiquitin-protein ligase complex, involved in transcription-coupled nucleotide excision repair (TC-NER), a process during which RNA polymerase II-blocking lesions are rapidly removed from the transcribed strand of active genes. Following recruitment to lesion-stalled RNA polymerase II (Pol II), the CSA complex mediates ubiquitination of Pol II subunit POLR2A/RPB1 at 'Lys-1268', a critical TC-NER checkpoint, governing RNA Pol II stability and initiating DNA damage excision by TFIIH recruitment. The CSA complex also promotes the ubiquitination and subsequent proteasomal degradation of ERCC6/CSB in a UV-dependent manner; ERCC6 degradation is essential for the recovery of RNA synthesis after transcription-coupled repair. Also plays a role in DNA double-strand breaks (DSSBs) repair by non-homologous end joining (NHEJ).</text>
</comment>
<dbReference type="GeneID" id="577431"/>
<keyword evidence="8" id="KW-0227">DNA damage</keyword>
<evidence type="ECO:0000256" key="2">
    <source>
        <dbReference type="ARBA" id="ARBA00004286"/>
    </source>
</evidence>
<dbReference type="OMA" id="GEIFMFE"/>
<dbReference type="PRINTS" id="PR00320">
    <property type="entry name" value="GPROTEINBRPT"/>
</dbReference>
<feature type="repeat" description="WD" evidence="15">
    <location>
        <begin position="95"/>
        <end position="137"/>
    </location>
</feature>
<dbReference type="KEGG" id="spu:577431"/>
<dbReference type="GO" id="GO:0016363">
    <property type="term" value="C:nuclear matrix"/>
    <property type="evidence" value="ECO:0007669"/>
    <property type="project" value="UniProtKB-SubCell"/>
</dbReference>
<evidence type="ECO:0000256" key="1">
    <source>
        <dbReference type="ARBA" id="ARBA00004109"/>
    </source>
</evidence>
<dbReference type="InterPro" id="IPR036322">
    <property type="entry name" value="WD40_repeat_dom_sf"/>
</dbReference>
<dbReference type="AlphaFoldDB" id="A0A7M7T3U9"/>
<dbReference type="CTD" id="1161"/>
<dbReference type="PANTHER" id="PTHR46202">
    <property type="entry name" value="DNA EXCISION REPAIR PROTEIN ERCC-8"/>
    <property type="match status" value="1"/>
</dbReference>
<dbReference type="PROSITE" id="PS50082">
    <property type="entry name" value="WD_REPEATS_2"/>
    <property type="match status" value="4"/>
</dbReference>
<dbReference type="InParanoid" id="A0A7M7T3U9"/>
<dbReference type="PANTHER" id="PTHR46202:SF1">
    <property type="entry name" value="DNA EXCISION REPAIR PROTEIN ERCC-8"/>
    <property type="match status" value="1"/>
</dbReference>
<dbReference type="Gene3D" id="2.130.10.10">
    <property type="entry name" value="YVTN repeat-like/Quinoprotein amine dehydrogenase"/>
    <property type="match status" value="1"/>
</dbReference>
<dbReference type="GO" id="GO:0005694">
    <property type="term" value="C:chromosome"/>
    <property type="evidence" value="ECO:0007669"/>
    <property type="project" value="UniProtKB-SubCell"/>
</dbReference>
<dbReference type="Pfam" id="PF00400">
    <property type="entry name" value="WD40"/>
    <property type="match status" value="5"/>
</dbReference>
<dbReference type="SUPFAM" id="SSF50978">
    <property type="entry name" value="WD40 repeat-like"/>
    <property type="match status" value="1"/>
</dbReference>
<keyword evidence="4" id="KW-0158">Chromosome</keyword>
<dbReference type="RefSeq" id="XP_030851877.1">
    <property type="nucleotide sequence ID" value="XM_030996017.1"/>
</dbReference>
<dbReference type="FunFam" id="2.130.10.10:FF:000130">
    <property type="entry name" value="DNA excision repair protein ERCC-8"/>
    <property type="match status" value="1"/>
</dbReference>
<evidence type="ECO:0000256" key="15">
    <source>
        <dbReference type="PROSITE-ProRule" id="PRU00221"/>
    </source>
</evidence>
<dbReference type="InterPro" id="IPR020472">
    <property type="entry name" value="WD40_PAC1"/>
</dbReference>
<evidence type="ECO:0000256" key="12">
    <source>
        <dbReference type="ARBA" id="ARBA00054544"/>
    </source>
</evidence>
<keyword evidence="17" id="KW-1185">Reference proteome</keyword>
<evidence type="ECO:0000313" key="17">
    <source>
        <dbReference type="Proteomes" id="UP000007110"/>
    </source>
</evidence>
<dbReference type="CDD" id="cd00200">
    <property type="entry name" value="WD40"/>
    <property type="match status" value="1"/>
</dbReference>
<dbReference type="PROSITE" id="PS00678">
    <property type="entry name" value="WD_REPEATS_1"/>
    <property type="match status" value="1"/>
</dbReference>
<accession>A0A7M7T3U9</accession>
<dbReference type="Proteomes" id="UP000007110">
    <property type="component" value="Unassembled WGS sequence"/>
</dbReference>
<evidence type="ECO:0000256" key="14">
    <source>
        <dbReference type="ARBA" id="ARBA00071995"/>
    </source>
</evidence>
<dbReference type="InterPro" id="IPR019775">
    <property type="entry name" value="WD40_repeat_CS"/>
</dbReference>
<comment type="subcellular location">
    <subcellularLocation>
        <location evidence="2">Chromosome</location>
    </subcellularLocation>
    <subcellularLocation>
        <location evidence="1">Nucleus matrix</location>
    </subcellularLocation>
</comment>
<evidence type="ECO:0000256" key="5">
    <source>
        <dbReference type="ARBA" id="ARBA00022553"/>
    </source>
</evidence>
<evidence type="ECO:0000256" key="11">
    <source>
        <dbReference type="ARBA" id="ARBA00023242"/>
    </source>
</evidence>
<feature type="repeat" description="WD" evidence="15">
    <location>
        <begin position="330"/>
        <end position="362"/>
    </location>
</feature>
<dbReference type="EnsemblMetazoa" id="XM_030996017">
    <property type="protein sequence ID" value="XP_030851877"/>
    <property type="gene ID" value="LOC577431"/>
</dbReference>
<dbReference type="InterPro" id="IPR042238">
    <property type="entry name" value="Rad28/ERCC8/Ckn1/ATCSA-1"/>
</dbReference>
<evidence type="ECO:0000256" key="8">
    <source>
        <dbReference type="ARBA" id="ARBA00022763"/>
    </source>
</evidence>